<dbReference type="SMART" id="SM00233">
    <property type="entry name" value="PH"/>
    <property type="match status" value="2"/>
</dbReference>
<dbReference type="InterPro" id="IPR013083">
    <property type="entry name" value="Znf_RING/FYVE/PHD"/>
</dbReference>
<sequence length="1373" mass="154231">MSAKLEDRRSRSHVCRSNEQLGPLAGKCCHHQGCKPDTAPKPRSNSRQFPHLNNYLKKYTNRNLTPANVESHPLKIHRKQVFGHLRHENDLKQREASKPCKDIGHKERSMQWEEFTEVDKKEHSDQGEELGYGEELAQGIELDWEVRLHHGEGFDSEEGEGPRELLSDSCSDRDEEVQGVARQLHKVAEREEGWEVVGNGETGSPRSLVDVHFGIQSTPYTLYKTMIHETNRNKIQASSLKLRDNLYTDEIFSAKMLSNGLYSNHLYSNGINTNELYPDVTDTVAMFPDVCDAGEALADADGLSECDLFEQTEASQTLEAEEVGDPGDTVMLSVEEGSENSSASISNFGEEGGEEENSSLSLRNSSQDLHCETSQDSSLSDSTLYAKSEREAGILSESSHQPSSSFSSFCSSQSEITSDEAESSETLHFHWSEIERATPSNEPDFNTTFDLDLPCFSSPIQPEDQKSHQTQFDEQAKEISNAQGDQLIIPTENPKVQSEEHVYEETEPKFQPKSFLQTRKYLMTRSISMEPPSNRLEPMNSTVSGKERLMLHTQSYYTSHDFLGESLPALTGSLGCLSPGCPCPPSDLGMNSHDIPPPFELSSITKRPIRKSTPALPTDVSASCRKLDFGFKRYFLPLRFLRKSERRSLADNRSVSSRSSSESSPQGSCKRLNLIRQNVGSPELHRVHDSSLPSSPSSFLYQKNKQRQGLNTLLNSNVLSGIPSSWDTDDFLHSSFTKPFPLSKPRSFSSPNVDSSVYENVLSPSPHYENVQLRLLNPTSQRHRNQSSANDIDGYVDMSSLPGFQSKSQSSEQETESAYTICSPAVRSDGSVSVSVGVPCIKKEEKKGSEILTVTCSRAFYSAKELLDSEAQHLKNLKLLTETVGGDETLGELWSDLPAIYTLHQDLHTQLESRIKEWEQKEGIADIILDKKAEFSFFSSFITHHDSRMKSLEQMENTQLDMTSLKQQLLQVIVRVLQYRMLLTDYMNNISPNTSEYKDTQDALTVVSDVADLTNESLSNGVALLRLVHIEHNVLGLKNLLQPNRVFVKEGTLMKVSRKSKQPRHLFLMSDIMLYTYPQQDGKYRLINTLTLTGMEVTKLMIDNTQHALKVELKDTCITLSTSSSIERDDWFVTLNRTIADLGSVLGEPTGCLEFGETVGACLGENAPPLVSVSQVSVCMNCPVRFSLTHRRHHCRACGKVVCRDCCRNKVPLKYLKNRRAKVCDKCYSELYKPDEDVAMGTGSSSRPLSAVFQNIHATSLWRGRKGQLTFNQGIGPEGEMSGTLERSRNSRRSWKSLWFLLKDKVLYTYPQPEERIACESLPLLGFSVRPEIEGESSVFQLYHKTTLYYTFKAQDTHTAQRWVSAMEEATVL</sequence>
<feature type="region of interest" description="Disordered" evidence="9">
    <location>
        <begin position="437"/>
        <end position="474"/>
    </location>
</feature>
<dbReference type="PROSITE" id="PS50178">
    <property type="entry name" value="ZF_FYVE"/>
    <property type="match status" value="1"/>
</dbReference>
<dbReference type="Gene3D" id="2.30.29.30">
    <property type="entry name" value="Pleckstrin-homology domain (PH domain)/Phosphotyrosine-binding domain (PTB)"/>
    <property type="match status" value="2"/>
</dbReference>
<dbReference type="InterPro" id="IPR035899">
    <property type="entry name" value="DBL_dom_sf"/>
</dbReference>
<dbReference type="Ensembl" id="ENSAMXT00005047089.1">
    <property type="protein sequence ID" value="ENSAMXP00005043311.1"/>
    <property type="gene ID" value="ENSAMXG00005020170.1"/>
</dbReference>
<dbReference type="SMART" id="SM00064">
    <property type="entry name" value="FYVE"/>
    <property type="match status" value="1"/>
</dbReference>
<dbReference type="OrthoDB" id="245697at2759"/>
<dbReference type="GO" id="GO:0005085">
    <property type="term" value="F:guanyl-nucleotide exchange factor activity"/>
    <property type="evidence" value="ECO:0007669"/>
    <property type="project" value="UniProtKB-KW"/>
</dbReference>
<dbReference type="Pfam" id="PF00621">
    <property type="entry name" value="RhoGEF"/>
    <property type="match status" value="1"/>
</dbReference>
<feature type="domain" description="PH" evidence="10">
    <location>
        <begin position="1278"/>
        <end position="1372"/>
    </location>
</feature>
<dbReference type="Gene3D" id="1.20.900.10">
    <property type="entry name" value="Dbl homology (DH) domain"/>
    <property type="match status" value="1"/>
</dbReference>
<reference evidence="13" key="1">
    <citation type="submission" date="2025-08" db="UniProtKB">
        <authorList>
            <consortium name="Ensembl"/>
        </authorList>
    </citation>
    <scope>IDENTIFICATION</scope>
</reference>
<dbReference type="GO" id="GO:0005856">
    <property type="term" value="C:cytoskeleton"/>
    <property type="evidence" value="ECO:0007669"/>
    <property type="project" value="UniProtKB-SubCell"/>
</dbReference>
<feature type="domain" description="DH" evidence="11">
    <location>
        <begin position="858"/>
        <end position="1017"/>
    </location>
</feature>
<keyword evidence="5 8" id="KW-0863">Zinc-finger</keyword>
<dbReference type="Proteomes" id="UP000694621">
    <property type="component" value="Unplaced"/>
</dbReference>
<feature type="compositionally biased region" description="Low complexity" evidence="9">
    <location>
        <begin position="396"/>
        <end position="416"/>
    </location>
</feature>
<keyword evidence="6" id="KW-0862">Zinc</keyword>
<dbReference type="Pfam" id="PF01363">
    <property type="entry name" value="FYVE"/>
    <property type="match status" value="1"/>
</dbReference>
<dbReference type="KEGG" id="amex:103029739"/>
<gene>
    <name evidence="13" type="primary">LOC103029739</name>
</gene>
<keyword evidence="7" id="KW-0206">Cytoskeleton</keyword>
<evidence type="ECO:0000256" key="1">
    <source>
        <dbReference type="ARBA" id="ARBA00004245"/>
    </source>
</evidence>
<evidence type="ECO:0000259" key="10">
    <source>
        <dbReference type="PROSITE" id="PS50003"/>
    </source>
</evidence>
<accession>A0A8B9L1C2</accession>
<feature type="region of interest" description="Disordered" evidence="9">
    <location>
        <begin position="152"/>
        <end position="174"/>
    </location>
</feature>
<dbReference type="InterPro" id="IPR011993">
    <property type="entry name" value="PH-like_dom_sf"/>
</dbReference>
<organism evidence="13 14">
    <name type="scientific">Astyanax mexicanus</name>
    <name type="common">Blind cave fish</name>
    <name type="synonym">Astyanax fasciatus mexicanus</name>
    <dbReference type="NCBI Taxonomy" id="7994"/>
    <lineage>
        <taxon>Eukaryota</taxon>
        <taxon>Metazoa</taxon>
        <taxon>Chordata</taxon>
        <taxon>Craniata</taxon>
        <taxon>Vertebrata</taxon>
        <taxon>Euteleostomi</taxon>
        <taxon>Actinopterygii</taxon>
        <taxon>Neopterygii</taxon>
        <taxon>Teleostei</taxon>
        <taxon>Ostariophysi</taxon>
        <taxon>Characiformes</taxon>
        <taxon>Characoidei</taxon>
        <taxon>Acestrorhamphidae</taxon>
        <taxon>Acestrorhamphinae</taxon>
        <taxon>Astyanax</taxon>
    </lineage>
</organism>
<dbReference type="InterPro" id="IPR001849">
    <property type="entry name" value="PH_domain"/>
</dbReference>
<feature type="compositionally biased region" description="Basic and acidic residues" evidence="9">
    <location>
        <begin position="160"/>
        <end position="172"/>
    </location>
</feature>
<dbReference type="SUPFAM" id="SSF48065">
    <property type="entry name" value="DBL homology domain (DH-domain)"/>
    <property type="match status" value="1"/>
</dbReference>
<dbReference type="InterPro" id="IPR051092">
    <property type="entry name" value="FYVE_RhoGEF_PH"/>
</dbReference>
<dbReference type="PANTHER" id="PTHR12673:SF13">
    <property type="entry name" value="FYVE, RHOGEF AND PH DOMAIN-CONTAINING PROTEIN 5"/>
    <property type="match status" value="1"/>
</dbReference>
<keyword evidence="4" id="KW-0479">Metal-binding</keyword>
<keyword evidence="2" id="KW-0963">Cytoplasm</keyword>
<comment type="subcellular location">
    <subcellularLocation>
        <location evidence="1">Cytoplasm</location>
        <location evidence="1">Cytoskeleton</location>
    </subcellularLocation>
</comment>
<dbReference type="PANTHER" id="PTHR12673">
    <property type="entry name" value="FACIOGENITAL DYSPLASIA PROTEIN"/>
    <property type="match status" value="1"/>
</dbReference>
<feature type="region of interest" description="Disordered" evidence="9">
    <location>
        <begin position="649"/>
        <end position="671"/>
    </location>
</feature>
<evidence type="ECO:0000259" key="11">
    <source>
        <dbReference type="PROSITE" id="PS50010"/>
    </source>
</evidence>
<evidence type="ECO:0000313" key="14">
    <source>
        <dbReference type="Proteomes" id="UP000694621"/>
    </source>
</evidence>
<evidence type="ECO:0000256" key="4">
    <source>
        <dbReference type="ARBA" id="ARBA00022723"/>
    </source>
</evidence>
<dbReference type="InterPro" id="IPR017455">
    <property type="entry name" value="Znf_FYVE-rel"/>
</dbReference>
<dbReference type="PROSITE" id="PS50010">
    <property type="entry name" value="DH_2"/>
    <property type="match status" value="1"/>
</dbReference>
<dbReference type="GO" id="GO:0005737">
    <property type="term" value="C:cytoplasm"/>
    <property type="evidence" value="ECO:0007669"/>
    <property type="project" value="TreeGrafter"/>
</dbReference>
<dbReference type="InterPro" id="IPR000219">
    <property type="entry name" value="DH_dom"/>
</dbReference>
<evidence type="ECO:0000313" key="13">
    <source>
        <dbReference type="Ensembl" id="ENSAMXP00005043311.1"/>
    </source>
</evidence>
<evidence type="ECO:0000256" key="8">
    <source>
        <dbReference type="PROSITE-ProRule" id="PRU00091"/>
    </source>
</evidence>
<dbReference type="Gene3D" id="3.30.40.10">
    <property type="entry name" value="Zinc/RING finger domain, C3HC4 (zinc finger)"/>
    <property type="match status" value="1"/>
</dbReference>
<feature type="domain" description="FYVE-type" evidence="12">
    <location>
        <begin position="1173"/>
        <end position="1232"/>
    </location>
</feature>
<feature type="region of interest" description="Disordered" evidence="9">
    <location>
        <begin position="321"/>
        <end position="424"/>
    </location>
</feature>
<dbReference type="Pfam" id="PF00169">
    <property type="entry name" value="PH"/>
    <property type="match status" value="2"/>
</dbReference>
<feature type="domain" description="PH" evidence="10">
    <location>
        <begin position="1046"/>
        <end position="1140"/>
    </location>
</feature>
<dbReference type="PROSITE" id="PS50003">
    <property type="entry name" value="PH_DOMAIN"/>
    <property type="match status" value="2"/>
</dbReference>
<protein>
    <submittedName>
        <fullName evidence="13">FYVE, RhoGEF and PH domain-containing protein 5</fullName>
    </submittedName>
</protein>
<feature type="compositionally biased region" description="Low complexity" evidence="9">
    <location>
        <begin position="651"/>
        <end position="670"/>
    </location>
</feature>
<evidence type="ECO:0000256" key="2">
    <source>
        <dbReference type="ARBA" id="ARBA00022490"/>
    </source>
</evidence>
<name>A0A8B9L1C2_ASTMX</name>
<evidence type="ECO:0000256" key="6">
    <source>
        <dbReference type="ARBA" id="ARBA00022833"/>
    </source>
</evidence>
<evidence type="ECO:0000256" key="3">
    <source>
        <dbReference type="ARBA" id="ARBA00022658"/>
    </source>
</evidence>
<proteinExistence type="predicted"/>
<dbReference type="SUPFAM" id="SSF50729">
    <property type="entry name" value="PH domain-like"/>
    <property type="match status" value="2"/>
</dbReference>
<evidence type="ECO:0000256" key="5">
    <source>
        <dbReference type="ARBA" id="ARBA00022771"/>
    </source>
</evidence>
<evidence type="ECO:0000259" key="12">
    <source>
        <dbReference type="PROSITE" id="PS50178"/>
    </source>
</evidence>
<evidence type="ECO:0000256" key="9">
    <source>
        <dbReference type="SAM" id="MobiDB-lite"/>
    </source>
</evidence>
<feature type="compositionally biased region" description="Polar residues" evidence="9">
    <location>
        <begin position="438"/>
        <end position="449"/>
    </location>
</feature>
<dbReference type="GO" id="GO:0008270">
    <property type="term" value="F:zinc ion binding"/>
    <property type="evidence" value="ECO:0007669"/>
    <property type="project" value="UniProtKB-KW"/>
</dbReference>
<keyword evidence="3" id="KW-0344">Guanine-nucleotide releasing factor</keyword>
<dbReference type="GeneID" id="103029739"/>
<feature type="compositionally biased region" description="Low complexity" evidence="9">
    <location>
        <begin position="374"/>
        <end position="384"/>
    </location>
</feature>
<evidence type="ECO:0000256" key="7">
    <source>
        <dbReference type="ARBA" id="ARBA00023212"/>
    </source>
</evidence>
<dbReference type="SMART" id="SM00325">
    <property type="entry name" value="RhoGEF"/>
    <property type="match status" value="1"/>
</dbReference>
<dbReference type="InterPro" id="IPR000306">
    <property type="entry name" value="Znf_FYVE"/>
</dbReference>